<dbReference type="EMBL" id="GBXM01056744">
    <property type="protein sequence ID" value="JAH51833.1"/>
    <property type="molecule type" value="Transcribed_RNA"/>
</dbReference>
<organism evidence="1">
    <name type="scientific">Anguilla anguilla</name>
    <name type="common">European freshwater eel</name>
    <name type="synonym">Muraena anguilla</name>
    <dbReference type="NCBI Taxonomy" id="7936"/>
    <lineage>
        <taxon>Eukaryota</taxon>
        <taxon>Metazoa</taxon>
        <taxon>Chordata</taxon>
        <taxon>Craniata</taxon>
        <taxon>Vertebrata</taxon>
        <taxon>Euteleostomi</taxon>
        <taxon>Actinopterygii</taxon>
        <taxon>Neopterygii</taxon>
        <taxon>Teleostei</taxon>
        <taxon>Anguilliformes</taxon>
        <taxon>Anguillidae</taxon>
        <taxon>Anguilla</taxon>
    </lineage>
</organism>
<sequence>MSPKITDCKVSALRLDFSPICFRV</sequence>
<reference evidence="1" key="2">
    <citation type="journal article" date="2015" name="Fish Shellfish Immunol.">
        <title>Early steps in the European eel (Anguilla anguilla)-Vibrio vulnificus interaction in the gills: Role of the RtxA13 toxin.</title>
        <authorList>
            <person name="Callol A."/>
            <person name="Pajuelo D."/>
            <person name="Ebbesson L."/>
            <person name="Teles M."/>
            <person name="MacKenzie S."/>
            <person name="Amaro C."/>
        </authorList>
    </citation>
    <scope>NUCLEOTIDE SEQUENCE</scope>
</reference>
<accession>A0A0E9TGJ9</accession>
<evidence type="ECO:0000313" key="1">
    <source>
        <dbReference type="EMBL" id="JAH51833.1"/>
    </source>
</evidence>
<reference evidence="1" key="1">
    <citation type="submission" date="2014-11" db="EMBL/GenBank/DDBJ databases">
        <authorList>
            <person name="Amaro Gonzalez C."/>
        </authorList>
    </citation>
    <scope>NUCLEOTIDE SEQUENCE</scope>
</reference>
<protein>
    <submittedName>
        <fullName evidence="1">Uncharacterized protein</fullName>
    </submittedName>
</protein>
<proteinExistence type="predicted"/>
<dbReference type="AlphaFoldDB" id="A0A0E9TGJ9"/>
<name>A0A0E9TGJ9_ANGAN</name>